<feature type="compositionally biased region" description="Polar residues" evidence="2">
    <location>
        <begin position="183"/>
        <end position="199"/>
    </location>
</feature>
<feature type="region of interest" description="Disordered" evidence="2">
    <location>
        <begin position="1385"/>
        <end position="1405"/>
    </location>
</feature>
<feature type="region of interest" description="Disordered" evidence="2">
    <location>
        <begin position="171"/>
        <end position="348"/>
    </location>
</feature>
<feature type="compositionally biased region" description="Basic and acidic residues" evidence="2">
    <location>
        <begin position="223"/>
        <end position="242"/>
    </location>
</feature>
<proteinExistence type="predicted"/>
<protein>
    <submittedName>
        <fullName evidence="3">Uncharacterized protein</fullName>
    </submittedName>
</protein>
<feature type="compositionally biased region" description="Polar residues" evidence="2">
    <location>
        <begin position="36"/>
        <end position="48"/>
    </location>
</feature>
<feature type="compositionally biased region" description="Polar residues" evidence="2">
    <location>
        <begin position="494"/>
        <end position="510"/>
    </location>
</feature>
<name>A0A857J2H5_9BURK</name>
<feature type="region of interest" description="Disordered" evidence="2">
    <location>
        <begin position="35"/>
        <end position="58"/>
    </location>
</feature>
<feature type="coiled-coil region" evidence="1">
    <location>
        <begin position="600"/>
        <end position="632"/>
    </location>
</feature>
<evidence type="ECO:0000313" key="3">
    <source>
        <dbReference type="EMBL" id="QHI97261.1"/>
    </source>
</evidence>
<dbReference type="Proteomes" id="UP000464787">
    <property type="component" value="Chromosome"/>
</dbReference>
<feature type="region of interest" description="Disordered" evidence="2">
    <location>
        <begin position="484"/>
        <end position="510"/>
    </location>
</feature>
<accession>A0A857J2H5</accession>
<sequence length="3247" mass="365636">MTAEFNPSSFPKHGSTNSNITALTVLAKGLIHPAQRHSQNPLETNPQKTPIIAASNLPPQDINGEMTSLLGLRHGASAHDSIYTPANVVANDESDHARRVRSRRDLRTISDQYGRYHYVSAQVEAQPHGQFAQWADGFYRYYYKGGLQGQARYIVGVDGLIYQLFEPSHTGTSHAHAHAQDRTAVQPTQAPASPTTSRNPILPNWGPNQSDGPPAGTVNPSKADYKNFGWDDPHPARPDQRLNHPTVRPGFQQPKPAYPASLGVNEQPAAPTRPAYVASASTRDPSKAFYGSHQSDQPDPGTRKPLQTYKHPGFTQPSSRIAGRPFTKPPAPLYHSRYDENGQPVDDSEDYTAVTDYYGRTIKTHVVGYDMNSKKIFSHLGPRKLIGILPNKTAVYGDYERVLIGWDENRRPVYKGDNFKQGTIDPQYLGRTASTPSYGKGFEFADTNWWEHNYTTTTRAPRIYISASRPSYLNKYDKYGHVLPDHENGRNRNPAFNRNSQAGAGSPQRQANFIARERPKARYPLYFFEDITCQDEGWELPTVKSKRQLGVSLMPPAAPPLPTGNKTIDGQHFAEYTAEMNIHRMQQKYFNRTLESEKPLMELLKEVEQEVLDAEQAQIENLQEKRESPEQAVFAKLPIAHFTSDTLESFLEEVLPRYQDAYGQPLTIGQAGSSFHNYVAEEIKTTVLGYFKNPTPEPRKQIIRLIKAFSALKTIFGNDASFMFTQSIQPGLMGENPRKISHSLHKSLADNLLSITYNPLFTMDAMRPLMPLSHAGGIIYKVETELYKIHVITNIYFDPKNPDILGKISADLETVAKSALADEMLAKRTPGFPLTRTTKLHYRPRLEKYHPVSINTLDEYNRIQILYDAPQETSVRDEAESLEILARMPFGPAAQEIKKIITPIKMILDVFFVPFAEEDSSGKPTGKIVRWTLESPSDFFSKYFIAPMGPLITGLNAISGSHSGEFHTFVDAAERYFSTIPAINSLCAALEDCDNRPLESIYHSKLAFHLAGIADQCESEFTRIRAYRIWLLFKYASSAADDAKSTISLAIARFMSEMANGDGMGEKVRIALKEINQQYLVNNPQMSQMAEQADAKLLELRNSVREIRLQDHIESKPQIADLLRRIGQMNFDSLVETDQIIKARQVTQQIGSAMVDIILTIASKGLLLPELIQNGVEILDDNTLGALNKIISGCVGEFDKMISPIAGSEKFLTTKAIEKVMVEIEQNFVKNDNALGKIARIFRGHLVSNLKLLFCVPGSQSISGLLSLIPQTIFSTINDFIFLDLIGHRLKEYQATTRQHVSDLQKKYYNGLLSKSRDELKSNFKWVYYSLCTIGKIEDPVFLKESQPLFFGENYLSLAQEYVASITGEAPLPEFNPLTDGKPLPIDPNIPAQDEAEQEDENDTVEKKRTFVNSADIVSPDAAKAAMGGKQIFNEKIVELSRIYGPKMNDIVDRMPKGIHFVDSDFVSVLGPLDLEVAQLKATFNRRLDGTGGYPAYDEFIRTFTITTTNAVGLPEKISLEMVMKSGSIEYAQEFADEQIRKNQQFMRFLAERSLMSANYCTIEDIQRSDGSRDQTVVRKTIEGDFRAFDIHVTYQEVHTESHGETEEIIGIIPTYTAVNPHDPHAVAFQNLMNGGQVLQEDRFKLITDVSDKIFYFKGQIESRLYELFYDYQLNFITAREAGGHLFLSEDNDFVKHIRTELTRKMAFSHLDTEPHVVPISTNFGKFKSFSKTPFIFSLPENAVSRTLFSDDVATLRKAFDAAHWFVREANGTPFVGLGIANVKLVRTDFVSMQVPHVESAVVGSSIGETTLTVNFEIIHRWRTQAADANTASAQSRDLRNQLAADPRAMTQKTLLSFFTSHFGNQFKILCTALGDASLSPPDGRFDKVLDTILAPLTPYARVSRLKPLLNLNFRKKLRVDAAARAAAAPPNTVADALDAASPLRAISMADLNNALRNRPAETIDAIARFDDMVAKVFSVYMHATLRVVIKHESDHASNVYSWMLGAMDAESIYQERIFYSLVRSVAIASKGIGMSAALSMDPREAVTTFYGNFDSGQYTPERMKYPDPELFIPEQTSVTGELWEELKILRQTNLADYNSRIDQIAKSLIKNPSPKTFRELHAIFSVANRHITSGDCHQLADTSYNFLSEKTQAALQNLQDFAHAIYSQINSYGSDANRYIQLLRSQNFIQGNYQAEVEGITAFLDEFRTSIIARDGVDLTKCYRDIRMFFNPDDLPVKTNSGPIRGRAFITIHSAETNQPLFTVAHKLSVITDQKTGEKTLIFVEPVSVSPANLQHMIASTQRSTGYAAFPALIGTGKDFKKHAHTLVNFSPAIAGRTLDGQTFRNLFEATVSEIASRRPINQADRTTDLNPNGGIRIFWDFTLLDKSSDAGSHPTAVKYQYASQGHHTFKFRPKRQNTNTANVQPRSPAIFQYRLLPSELTEPPVKPALIKAEYSIPDSDDLGQITTFAADVNNEPAFRGKNLSLKHTKTRILELLRATGRKVEDIVSMRQLSTSEIDYQKFMTEWSTRNALFKTKLSEINKVGMFETFMGRLMDDCDVYFSLGDISWRRYLSKTDDNIGKIVTIMHALEFRKGAVQRVDGKPYIGLVDIYNVIDINFYRFKTRASALDMLYELSSIELETNKCELISSASEDDLISKIATYCRSVRCKEIDDEAFKKSEESGRVYNKNMVMTLRKYHGFFVGHARKFGSKINLPFHIHVVDQVILQMEAESSKAVLQNDEIVESLLGVLFPMYQAHPEEIEPYFYASIKLCLDTKQFPILARFFNDKVLPVINLTKLGTDESKTTLFWSEEEIRFEYGPQNSLIKHLSFKGLISGFSPDERARFLTALEDAFALRGQKLFLEEKKDASVIYTLIPAASTQFSERFKISSKLKKNLDRMALIESTKGYVLPELDHEKSNDQTAYEYRNLQGKYSLDKLGTYAINRYLQTKAFAADDMDKLVKTFSTWLPSKEIARDYYENNAAFQSEPFSYSAADMQRDIAQMKAAVTNLPQDIRRAGHAARAAMRYLIEKYAKADTDPQRFSIIKRLVQERGKDALLYFLERTVASNFDLLDQLAAHPGGIKLQFSPFIGGASDNRHYIFAYLKKLAALPDECQFLFAALQDAFKLHNMKLQNNIDYAGNSVEVAIDNAVHQEFVDFKICDLEEFIAGLPNNTDFDIEYSSYQPSPDRQPVSVFTVGNSAANDARYKQANEILLYLNNVIPGPSVENLARALKNQLESKKRKRN</sequence>
<dbReference type="KEGG" id="xyk:GT347_04260"/>
<evidence type="ECO:0000256" key="2">
    <source>
        <dbReference type="SAM" id="MobiDB-lite"/>
    </source>
</evidence>
<dbReference type="EMBL" id="CP047650">
    <property type="protein sequence ID" value="QHI97261.1"/>
    <property type="molecule type" value="Genomic_DNA"/>
</dbReference>
<evidence type="ECO:0000313" key="4">
    <source>
        <dbReference type="Proteomes" id="UP000464787"/>
    </source>
</evidence>
<dbReference type="RefSeq" id="WP_160550779.1">
    <property type="nucleotide sequence ID" value="NZ_CP047650.1"/>
</dbReference>
<reference evidence="3 4" key="1">
    <citation type="submission" date="2020-01" db="EMBL/GenBank/DDBJ databases">
        <title>Genome sequencing of strain KACC 21265.</title>
        <authorList>
            <person name="Heo J."/>
            <person name="Kim S.-J."/>
            <person name="Kim J.-S."/>
            <person name="Hong S.-B."/>
            <person name="Kwon S.-W."/>
        </authorList>
    </citation>
    <scope>NUCLEOTIDE SEQUENCE [LARGE SCALE GENOMIC DNA]</scope>
    <source>
        <strain evidence="3 4">KACC 21265</strain>
    </source>
</reference>
<keyword evidence="1" id="KW-0175">Coiled coil</keyword>
<keyword evidence="4" id="KW-1185">Reference proteome</keyword>
<evidence type="ECO:0000256" key="1">
    <source>
        <dbReference type="SAM" id="Coils"/>
    </source>
</evidence>
<feature type="compositionally biased region" description="Acidic residues" evidence="2">
    <location>
        <begin position="1394"/>
        <end position="1403"/>
    </location>
</feature>
<organism evidence="3 4">
    <name type="scientific">Xylophilus rhododendri</name>
    <dbReference type="NCBI Taxonomy" id="2697032"/>
    <lineage>
        <taxon>Bacteria</taxon>
        <taxon>Pseudomonadati</taxon>
        <taxon>Pseudomonadota</taxon>
        <taxon>Betaproteobacteria</taxon>
        <taxon>Burkholderiales</taxon>
        <taxon>Xylophilus</taxon>
    </lineage>
</organism>
<gene>
    <name evidence="3" type="ORF">GT347_04260</name>
</gene>